<evidence type="ECO:0008006" key="11">
    <source>
        <dbReference type="Google" id="ProtNLM"/>
    </source>
</evidence>
<feature type="region of interest" description="Disordered" evidence="8">
    <location>
        <begin position="284"/>
        <end position="303"/>
    </location>
</feature>
<dbReference type="PANTHER" id="PTHR24305:SF107">
    <property type="entry name" value="P450, PUTATIVE (EUROFUNG)-RELATED"/>
    <property type="match status" value="1"/>
</dbReference>
<reference evidence="9" key="1">
    <citation type="journal article" date="2020" name="Stud. Mycol.">
        <title>101 Dothideomycetes genomes: a test case for predicting lifestyles and emergence of pathogens.</title>
        <authorList>
            <person name="Haridas S."/>
            <person name="Albert R."/>
            <person name="Binder M."/>
            <person name="Bloem J."/>
            <person name="Labutti K."/>
            <person name="Salamov A."/>
            <person name="Andreopoulos B."/>
            <person name="Baker S."/>
            <person name="Barry K."/>
            <person name="Bills G."/>
            <person name="Bluhm B."/>
            <person name="Cannon C."/>
            <person name="Castanera R."/>
            <person name="Culley D."/>
            <person name="Daum C."/>
            <person name="Ezra D."/>
            <person name="Gonzalez J."/>
            <person name="Henrissat B."/>
            <person name="Kuo A."/>
            <person name="Liang C."/>
            <person name="Lipzen A."/>
            <person name="Lutzoni F."/>
            <person name="Magnuson J."/>
            <person name="Mondo S."/>
            <person name="Nolan M."/>
            <person name="Ohm R."/>
            <person name="Pangilinan J."/>
            <person name="Park H.-J."/>
            <person name="Ramirez L."/>
            <person name="Alfaro M."/>
            <person name="Sun H."/>
            <person name="Tritt A."/>
            <person name="Yoshinaga Y."/>
            <person name="Zwiers L.-H."/>
            <person name="Turgeon B."/>
            <person name="Goodwin S."/>
            <person name="Spatafora J."/>
            <person name="Crous P."/>
            <person name="Grigoriev I."/>
        </authorList>
    </citation>
    <scope>NUCLEOTIDE SEQUENCE</scope>
    <source>
        <strain evidence="9">CBS 122367</strain>
    </source>
</reference>
<dbReference type="PANTHER" id="PTHR24305">
    <property type="entry name" value="CYTOCHROME P450"/>
    <property type="match status" value="1"/>
</dbReference>
<dbReference type="OrthoDB" id="10029320at2759"/>
<keyword evidence="3" id="KW-0349">Heme</keyword>
<evidence type="ECO:0000256" key="3">
    <source>
        <dbReference type="ARBA" id="ARBA00022617"/>
    </source>
</evidence>
<evidence type="ECO:0000256" key="7">
    <source>
        <dbReference type="ARBA" id="ARBA00023033"/>
    </source>
</evidence>
<evidence type="ECO:0000256" key="4">
    <source>
        <dbReference type="ARBA" id="ARBA00022723"/>
    </source>
</evidence>
<dbReference type="GO" id="GO:0020037">
    <property type="term" value="F:heme binding"/>
    <property type="evidence" value="ECO:0007669"/>
    <property type="project" value="InterPro"/>
</dbReference>
<feature type="compositionally biased region" description="Basic and acidic residues" evidence="8">
    <location>
        <begin position="293"/>
        <end position="303"/>
    </location>
</feature>
<sequence>MELAYGAYLSKYLRDALMSFVMKGVYRERFASTEMFYLDLWPFVAQALVVCNAAASRGVNRRLNAKPAVYVAQFDPQTAGPSKLSTNGAEWRRWRSLLSQGFAPSYLMGKVGMVVDGAGIFSDILGNHARKKELFKLEDAAIRFTLETLMKILLNDNLNYQREDHSVLGVIPNLATPEAGPYCYHLLSSHPVALQRLCEEHTQVFGSDPANASSLLRSSNASKHLNNLPYTVAILKETLRMYPPDGAFRTGSAAVQLVYRAGTRYPTEGCVVSVEHMLYTQTPTRTRTQTPSIHRDGSMGKVW</sequence>
<keyword evidence="4" id="KW-0479">Metal-binding</keyword>
<dbReference type="InterPro" id="IPR050121">
    <property type="entry name" value="Cytochrome_P450_monoxygenase"/>
</dbReference>
<dbReference type="GO" id="GO:0005506">
    <property type="term" value="F:iron ion binding"/>
    <property type="evidence" value="ECO:0007669"/>
    <property type="project" value="InterPro"/>
</dbReference>
<organism evidence="9 10">
    <name type="scientific">Lentithecium fluviatile CBS 122367</name>
    <dbReference type="NCBI Taxonomy" id="1168545"/>
    <lineage>
        <taxon>Eukaryota</taxon>
        <taxon>Fungi</taxon>
        <taxon>Dikarya</taxon>
        <taxon>Ascomycota</taxon>
        <taxon>Pezizomycotina</taxon>
        <taxon>Dothideomycetes</taxon>
        <taxon>Pleosporomycetidae</taxon>
        <taxon>Pleosporales</taxon>
        <taxon>Massarineae</taxon>
        <taxon>Lentitheciaceae</taxon>
        <taxon>Lentithecium</taxon>
    </lineage>
</organism>
<proteinExistence type="predicted"/>
<dbReference type="InterPro" id="IPR001128">
    <property type="entry name" value="Cyt_P450"/>
</dbReference>
<dbReference type="SUPFAM" id="SSF48264">
    <property type="entry name" value="Cytochrome P450"/>
    <property type="match status" value="1"/>
</dbReference>
<accession>A0A6G1JLQ9</accession>
<keyword evidence="7" id="KW-0503">Monooxygenase</keyword>
<dbReference type="Gene3D" id="1.10.630.10">
    <property type="entry name" value="Cytochrome P450"/>
    <property type="match status" value="2"/>
</dbReference>
<gene>
    <name evidence="9" type="ORF">K458DRAFT_448113</name>
</gene>
<evidence type="ECO:0000256" key="8">
    <source>
        <dbReference type="SAM" id="MobiDB-lite"/>
    </source>
</evidence>
<dbReference type="Pfam" id="PF00067">
    <property type="entry name" value="p450"/>
    <property type="match status" value="1"/>
</dbReference>
<evidence type="ECO:0000256" key="1">
    <source>
        <dbReference type="ARBA" id="ARBA00001971"/>
    </source>
</evidence>
<name>A0A6G1JLQ9_9PLEO</name>
<dbReference type="Proteomes" id="UP000799291">
    <property type="component" value="Unassembled WGS sequence"/>
</dbReference>
<dbReference type="InterPro" id="IPR036396">
    <property type="entry name" value="Cyt_P450_sf"/>
</dbReference>
<dbReference type="AlphaFoldDB" id="A0A6G1JLQ9"/>
<dbReference type="GO" id="GO:0016705">
    <property type="term" value="F:oxidoreductase activity, acting on paired donors, with incorporation or reduction of molecular oxygen"/>
    <property type="evidence" value="ECO:0007669"/>
    <property type="project" value="InterPro"/>
</dbReference>
<keyword evidence="5" id="KW-0560">Oxidoreductase</keyword>
<comment type="cofactor">
    <cofactor evidence="1">
        <name>heme</name>
        <dbReference type="ChEBI" id="CHEBI:30413"/>
    </cofactor>
</comment>
<evidence type="ECO:0000256" key="5">
    <source>
        <dbReference type="ARBA" id="ARBA00023002"/>
    </source>
</evidence>
<evidence type="ECO:0000256" key="2">
    <source>
        <dbReference type="ARBA" id="ARBA00005179"/>
    </source>
</evidence>
<protein>
    <recommendedName>
        <fullName evidence="11">Cytochrome P450</fullName>
    </recommendedName>
</protein>
<dbReference type="EMBL" id="MU005569">
    <property type="protein sequence ID" value="KAF2691502.1"/>
    <property type="molecule type" value="Genomic_DNA"/>
</dbReference>
<evidence type="ECO:0000256" key="6">
    <source>
        <dbReference type="ARBA" id="ARBA00023004"/>
    </source>
</evidence>
<keyword evidence="10" id="KW-1185">Reference proteome</keyword>
<keyword evidence="6" id="KW-0408">Iron</keyword>
<comment type="pathway">
    <text evidence="2">Secondary metabolite biosynthesis.</text>
</comment>
<dbReference type="GO" id="GO:0004497">
    <property type="term" value="F:monooxygenase activity"/>
    <property type="evidence" value="ECO:0007669"/>
    <property type="project" value="UniProtKB-KW"/>
</dbReference>
<evidence type="ECO:0000313" key="10">
    <source>
        <dbReference type="Proteomes" id="UP000799291"/>
    </source>
</evidence>
<evidence type="ECO:0000313" key="9">
    <source>
        <dbReference type="EMBL" id="KAF2691502.1"/>
    </source>
</evidence>